<evidence type="ECO:0000313" key="3">
    <source>
        <dbReference type="Proteomes" id="UP001457282"/>
    </source>
</evidence>
<keyword evidence="3" id="KW-1185">Reference proteome</keyword>
<dbReference type="EMBL" id="JBEDUW010000007">
    <property type="protein sequence ID" value="KAK9913744.1"/>
    <property type="molecule type" value="Genomic_DNA"/>
</dbReference>
<dbReference type="InterPro" id="IPR015943">
    <property type="entry name" value="WD40/YVTN_repeat-like_dom_sf"/>
</dbReference>
<dbReference type="AlphaFoldDB" id="A0AAW1W369"/>
<dbReference type="GO" id="GO:0005737">
    <property type="term" value="C:cytoplasm"/>
    <property type="evidence" value="ECO:0007669"/>
    <property type="project" value="TreeGrafter"/>
</dbReference>
<dbReference type="PANTHER" id="PTHR10241:SF38">
    <property type="entry name" value="TRANSDUCIN FAMILY PROTEIN _ WD-40 REPEAT FAMILY PROTEIN"/>
    <property type="match status" value="1"/>
</dbReference>
<dbReference type="GO" id="GO:0019905">
    <property type="term" value="F:syntaxin binding"/>
    <property type="evidence" value="ECO:0007669"/>
    <property type="project" value="TreeGrafter"/>
</dbReference>
<proteinExistence type="predicted"/>
<dbReference type="GO" id="GO:0005096">
    <property type="term" value="F:GTPase activator activity"/>
    <property type="evidence" value="ECO:0007669"/>
    <property type="project" value="TreeGrafter"/>
</dbReference>
<evidence type="ECO:0000313" key="2">
    <source>
        <dbReference type="EMBL" id="KAK9913744.1"/>
    </source>
</evidence>
<dbReference type="InterPro" id="IPR036322">
    <property type="entry name" value="WD40_repeat_dom_sf"/>
</dbReference>
<dbReference type="GO" id="GO:0045159">
    <property type="term" value="F:myosin II binding"/>
    <property type="evidence" value="ECO:0007669"/>
    <property type="project" value="TreeGrafter"/>
</dbReference>
<dbReference type="GO" id="GO:0006887">
    <property type="term" value="P:exocytosis"/>
    <property type="evidence" value="ECO:0007669"/>
    <property type="project" value="TreeGrafter"/>
</dbReference>
<dbReference type="GO" id="GO:0006893">
    <property type="term" value="P:Golgi to plasma membrane transport"/>
    <property type="evidence" value="ECO:0007669"/>
    <property type="project" value="TreeGrafter"/>
</dbReference>
<gene>
    <name evidence="2" type="ORF">M0R45_037553</name>
</gene>
<dbReference type="SUPFAM" id="SSF50978">
    <property type="entry name" value="WD40 repeat-like"/>
    <property type="match status" value="2"/>
</dbReference>
<dbReference type="PANTHER" id="PTHR10241">
    <property type="entry name" value="LETHAL 2 GIANT LARVAE PROTEIN"/>
    <property type="match status" value="1"/>
</dbReference>
<comment type="caution">
    <text evidence="2">The sequence shown here is derived from an EMBL/GenBank/DDBJ whole genome shotgun (WGS) entry which is preliminary data.</text>
</comment>
<feature type="region of interest" description="Disordered" evidence="1">
    <location>
        <begin position="643"/>
        <end position="746"/>
    </location>
</feature>
<name>A0AAW1W369_RUBAR</name>
<accession>A0AAW1W369</accession>
<sequence>MFAKFFNKSSQQQPPHPQARVTQADLDPRIVFHYGIPTTASILALDRTQSLLAIGTLDGRIKVIGGDNIEGLLISPKPLPFKYLEFLENQGFLAGVSSENEIQVWDLEQRQIAGSLQWECNITAFSVIYGTNYMYIGSEYAMVSLLKYDAEDRKIKLLPYYITANFIAEAAGMSLPDNLSVVGLLHQPSSLGNRLLIAYENGLIILWDASEDQVVLVRVSKDLQVKEETVRNSPKGTRTELSDAISDSKQVAKEISSLCWVCDNGLILAVGYVDGDIMFWDLSTAASTKDQRSEKLANNVAKIQLSSGDRRLPVIVLQWSANKLHNHPRGQLFVYGGEGIGSEEVLTVLSLDWSSGIESLKCIGRIDLKLVGSFLDMVLLPPAAGTMENDDTSLFTLTNQGQLHVYNKTCLSALMSQQKNKNCGPAAQYPVFIPTIEPCMTMAKLALVDRDGEYSSALSKEVAVEKINAEHTLKKEGAKWPLTGGVSSQLCNSESYHVERLYVAGYQDGSVRIWDATYPALSLIYAIGPEVKGIRSTGANRTVSALEFCSLTLGLAVGDVCGLVRVYKLIGGSKETELHFVTKTQKEVYTSQQGNGPWCTAVFSILDSPICILQYANFGGRLAVGYECGRVAMLILVHYTNSSSQIPKGSEPKNFTDPENGLGPKDSESKTLSDSGNGLAFPKDSESKNLADPENGMSVKDPESKTMSGSINGLALPKDSESKNLADPENGMSVKDPESKTMSDSGNGLAFIMTRNADIVVIDSTTGNMIRSWPMHPKKDSTAISMYIIEDGDVLCNVSSAKKILWTYLRKRSVNIFVLLCCDNILHLCPLKSVLEGDSNSIQKVNLVKRCCWTSIFKKDGKYSGLVVLYQTGVFEIRSFPNLEVVRDISLMTILRWNFKTNMDKIFCSSNHGQMILVNGCELAFVSLLAYENEFRILESFPCLHDKVLAAATDVIANLSLSQNRFSSAAPGILGGIIKGLTASRTDQNMNSTGNHEKYCANLESLFSNPPFLKPSTDVKDGQEPVMLNLDDIAIDGPITVLPKVQNNKDEKKDKGSEKKKLNIEKLGMSLQQLLGQEICLQNVRKNLRNSEKTQKNWQVELKTSHQWQRNSPREWRNRKWWQI</sequence>
<dbReference type="Gene3D" id="2.130.10.10">
    <property type="entry name" value="YVTN repeat-like/Quinoprotein amine dehydrogenase"/>
    <property type="match status" value="2"/>
</dbReference>
<dbReference type="GO" id="GO:0005886">
    <property type="term" value="C:plasma membrane"/>
    <property type="evidence" value="ECO:0007669"/>
    <property type="project" value="TreeGrafter"/>
</dbReference>
<dbReference type="Proteomes" id="UP001457282">
    <property type="component" value="Unassembled WGS sequence"/>
</dbReference>
<protein>
    <submittedName>
        <fullName evidence="2">Uncharacterized protein</fullName>
    </submittedName>
</protein>
<organism evidence="2 3">
    <name type="scientific">Rubus argutus</name>
    <name type="common">Southern blackberry</name>
    <dbReference type="NCBI Taxonomy" id="59490"/>
    <lineage>
        <taxon>Eukaryota</taxon>
        <taxon>Viridiplantae</taxon>
        <taxon>Streptophyta</taxon>
        <taxon>Embryophyta</taxon>
        <taxon>Tracheophyta</taxon>
        <taxon>Spermatophyta</taxon>
        <taxon>Magnoliopsida</taxon>
        <taxon>eudicotyledons</taxon>
        <taxon>Gunneridae</taxon>
        <taxon>Pentapetalae</taxon>
        <taxon>rosids</taxon>
        <taxon>fabids</taxon>
        <taxon>Rosales</taxon>
        <taxon>Rosaceae</taxon>
        <taxon>Rosoideae</taxon>
        <taxon>Rosoideae incertae sedis</taxon>
        <taxon>Rubus</taxon>
    </lineage>
</organism>
<evidence type="ECO:0000256" key="1">
    <source>
        <dbReference type="SAM" id="MobiDB-lite"/>
    </source>
</evidence>
<reference evidence="2 3" key="1">
    <citation type="journal article" date="2023" name="G3 (Bethesda)">
        <title>A chromosome-length genome assembly and annotation of blackberry (Rubus argutus, cv. 'Hillquist').</title>
        <authorList>
            <person name="Bruna T."/>
            <person name="Aryal R."/>
            <person name="Dudchenko O."/>
            <person name="Sargent D.J."/>
            <person name="Mead D."/>
            <person name="Buti M."/>
            <person name="Cavallini A."/>
            <person name="Hytonen T."/>
            <person name="Andres J."/>
            <person name="Pham M."/>
            <person name="Weisz D."/>
            <person name="Mascagni F."/>
            <person name="Usai G."/>
            <person name="Natali L."/>
            <person name="Bassil N."/>
            <person name="Fernandez G.E."/>
            <person name="Lomsadze A."/>
            <person name="Armour M."/>
            <person name="Olukolu B."/>
            <person name="Poorten T."/>
            <person name="Britton C."/>
            <person name="Davik J."/>
            <person name="Ashrafi H."/>
            <person name="Aiden E.L."/>
            <person name="Borodovsky M."/>
            <person name="Worthington M."/>
        </authorList>
    </citation>
    <scope>NUCLEOTIDE SEQUENCE [LARGE SCALE GENOMIC DNA]</scope>
    <source>
        <strain evidence="2">PI 553951</strain>
    </source>
</reference>